<keyword evidence="2" id="KW-1185">Reference proteome</keyword>
<evidence type="ECO:0008006" key="3">
    <source>
        <dbReference type="Google" id="ProtNLM"/>
    </source>
</evidence>
<evidence type="ECO:0000313" key="2">
    <source>
        <dbReference type="Proteomes" id="UP000305067"/>
    </source>
</evidence>
<organism evidence="1 2">
    <name type="scientific">Pterulicium gracile</name>
    <dbReference type="NCBI Taxonomy" id="1884261"/>
    <lineage>
        <taxon>Eukaryota</taxon>
        <taxon>Fungi</taxon>
        <taxon>Dikarya</taxon>
        <taxon>Basidiomycota</taxon>
        <taxon>Agaricomycotina</taxon>
        <taxon>Agaricomycetes</taxon>
        <taxon>Agaricomycetidae</taxon>
        <taxon>Agaricales</taxon>
        <taxon>Pleurotineae</taxon>
        <taxon>Pterulaceae</taxon>
        <taxon>Pterulicium</taxon>
    </lineage>
</organism>
<reference evidence="1 2" key="1">
    <citation type="journal article" date="2019" name="Nat. Ecol. Evol.">
        <title>Megaphylogeny resolves global patterns of mushroom evolution.</title>
        <authorList>
            <person name="Varga T."/>
            <person name="Krizsan K."/>
            <person name="Foldi C."/>
            <person name="Dima B."/>
            <person name="Sanchez-Garcia M."/>
            <person name="Sanchez-Ramirez S."/>
            <person name="Szollosi G.J."/>
            <person name="Szarkandi J.G."/>
            <person name="Papp V."/>
            <person name="Albert L."/>
            <person name="Andreopoulos W."/>
            <person name="Angelini C."/>
            <person name="Antonin V."/>
            <person name="Barry K.W."/>
            <person name="Bougher N.L."/>
            <person name="Buchanan P."/>
            <person name="Buyck B."/>
            <person name="Bense V."/>
            <person name="Catcheside P."/>
            <person name="Chovatia M."/>
            <person name="Cooper J."/>
            <person name="Damon W."/>
            <person name="Desjardin D."/>
            <person name="Finy P."/>
            <person name="Geml J."/>
            <person name="Haridas S."/>
            <person name="Hughes K."/>
            <person name="Justo A."/>
            <person name="Karasinski D."/>
            <person name="Kautmanova I."/>
            <person name="Kiss B."/>
            <person name="Kocsube S."/>
            <person name="Kotiranta H."/>
            <person name="LaButti K.M."/>
            <person name="Lechner B.E."/>
            <person name="Liimatainen K."/>
            <person name="Lipzen A."/>
            <person name="Lukacs Z."/>
            <person name="Mihaltcheva S."/>
            <person name="Morgado L.N."/>
            <person name="Niskanen T."/>
            <person name="Noordeloos M.E."/>
            <person name="Ohm R.A."/>
            <person name="Ortiz-Santana B."/>
            <person name="Ovrebo C."/>
            <person name="Racz N."/>
            <person name="Riley R."/>
            <person name="Savchenko A."/>
            <person name="Shiryaev A."/>
            <person name="Soop K."/>
            <person name="Spirin V."/>
            <person name="Szebenyi C."/>
            <person name="Tomsovsky M."/>
            <person name="Tulloss R.E."/>
            <person name="Uehling J."/>
            <person name="Grigoriev I.V."/>
            <person name="Vagvolgyi C."/>
            <person name="Papp T."/>
            <person name="Martin F.M."/>
            <person name="Miettinen O."/>
            <person name="Hibbett D.S."/>
            <person name="Nagy L.G."/>
        </authorList>
    </citation>
    <scope>NUCLEOTIDE SEQUENCE [LARGE SCALE GENOMIC DNA]</scope>
    <source>
        <strain evidence="1 2">CBS 309.79</strain>
    </source>
</reference>
<sequence length="174" mass="20242">MDDIFLLGLERNPAHEGQNPNCKTPWNIAAVNRRWKQISLSYRRLWTNIEIPDSHTCDEVGGLCVVQFPIIRCYRQLERSRSLPLNVDTLSLCCECNQSVVRIAATQCRRWESFKFNLGIDECFNEVDFGKLFPHYVDLSGLKFLEYNSRDDFRISLPFDCTSCCWRECCAAQS</sequence>
<protein>
    <recommendedName>
        <fullName evidence="3">F-box domain-containing protein</fullName>
    </recommendedName>
</protein>
<proteinExistence type="predicted"/>
<dbReference type="OrthoDB" id="2884925at2759"/>
<gene>
    <name evidence="1" type="ORF">BDV98DRAFT_99197</name>
</gene>
<dbReference type="AlphaFoldDB" id="A0A5C3QFX5"/>
<evidence type="ECO:0000313" key="1">
    <source>
        <dbReference type="EMBL" id="TFL00906.1"/>
    </source>
</evidence>
<accession>A0A5C3QFX5</accession>
<name>A0A5C3QFX5_9AGAR</name>
<dbReference type="EMBL" id="ML178827">
    <property type="protein sequence ID" value="TFL00906.1"/>
    <property type="molecule type" value="Genomic_DNA"/>
</dbReference>
<dbReference type="Proteomes" id="UP000305067">
    <property type="component" value="Unassembled WGS sequence"/>
</dbReference>